<dbReference type="WBParaSite" id="Gr19_v10_g881.t1">
    <property type="protein sequence ID" value="Gr19_v10_g881.t1"/>
    <property type="gene ID" value="Gr19_v10_g881"/>
</dbReference>
<organism evidence="2 3">
    <name type="scientific">Globodera rostochiensis</name>
    <name type="common">Golden nematode worm</name>
    <name type="synonym">Heterodera rostochiensis</name>
    <dbReference type="NCBI Taxonomy" id="31243"/>
    <lineage>
        <taxon>Eukaryota</taxon>
        <taxon>Metazoa</taxon>
        <taxon>Ecdysozoa</taxon>
        <taxon>Nematoda</taxon>
        <taxon>Chromadorea</taxon>
        <taxon>Rhabditida</taxon>
        <taxon>Tylenchina</taxon>
        <taxon>Tylenchomorpha</taxon>
        <taxon>Tylenchoidea</taxon>
        <taxon>Heteroderidae</taxon>
        <taxon>Heteroderinae</taxon>
        <taxon>Globodera</taxon>
    </lineage>
</organism>
<feature type="compositionally biased region" description="Basic and acidic residues" evidence="1">
    <location>
        <begin position="69"/>
        <end position="94"/>
    </location>
</feature>
<keyword evidence="2" id="KW-1185">Reference proteome</keyword>
<evidence type="ECO:0000313" key="2">
    <source>
        <dbReference type="Proteomes" id="UP000887572"/>
    </source>
</evidence>
<dbReference type="AlphaFoldDB" id="A0A914IC17"/>
<proteinExistence type="predicted"/>
<feature type="compositionally biased region" description="Basic residues" evidence="1">
    <location>
        <begin position="50"/>
        <end position="68"/>
    </location>
</feature>
<feature type="region of interest" description="Disordered" evidence="1">
    <location>
        <begin position="27"/>
        <end position="146"/>
    </location>
</feature>
<dbReference type="Proteomes" id="UP000887572">
    <property type="component" value="Unplaced"/>
</dbReference>
<protein>
    <submittedName>
        <fullName evidence="3">Uncharacterized protein</fullName>
    </submittedName>
</protein>
<evidence type="ECO:0000256" key="1">
    <source>
        <dbReference type="SAM" id="MobiDB-lite"/>
    </source>
</evidence>
<name>A0A914IC17_GLORO</name>
<evidence type="ECO:0000313" key="3">
    <source>
        <dbReference type="WBParaSite" id="Gr19_v10_g881.t1"/>
    </source>
</evidence>
<reference evidence="3" key="1">
    <citation type="submission" date="2022-11" db="UniProtKB">
        <authorList>
            <consortium name="WormBaseParasite"/>
        </authorList>
    </citation>
    <scope>IDENTIFICATION</scope>
</reference>
<sequence>MEDFDVNQEMKANKILVKIENAESVEAMNEGGTSMEAAAATTNEKPEKASHKKAKNGRKKKKRPRGGKKFKDWLQKEEERKRNEANALKNREGNEGENCGGKMKGSFEDDRAASISSINAKKGLRNFALHRIQKRKREAGKKGPGT</sequence>
<accession>A0A914IC17</accession>